<sequence length="168" mass="19269">MKISNIRPIIVNGYAFNQHLLPKTQAGQDYQSGFGYRINKSGSLNTMIISFNISLTVGENEEDSSSVLIPSDDPKYYTIHVQGEEPTEILVSYDSSCQFDFESEGFDADMISLTEFLRDYDTHTKTFLRNYGYKPVLDMEKNLRIHYSINKCGLSAIDNLRLNNMYEF</sequence>
<dbReference type="STRING" id="714943.Mucpa_6295"/>
<dbReference type="EMBL" id="CM001403">
    <property type="protein sequence ID" value="EHQ30351.1"/>
    <property type="molecule type" value="Genomic_DNA"/>
</dbReference>
<dbReference type="Proteomes" id="UP000002774">
    <property type="component" value="Chromosome"/>
</dbReference>
<reference evidence="1" key="1">
    <citation type="submission" date="2011-09" db="EMBL/GenBank/DDBJ databases">
        <title>The permanent draft genome of Mucilaginibacter paludis DSM 18603.</title>
        <authorList>
            <consortium name="US DOE Joint Genome Institute (JGI-PGF)"/>
            <person name="Lucas S."/>
            <person name="Han J."/>
            <person name="Lapidus A."/>
            <person name="Bruce D."/>
            <person name="Goodwin L."/>
            <person name="Pitluck S."/>
            <person name="Peters L."/>
            <person name="Kyrpides N."/>
            <person name="Mavromatis K."/>
            <person name="Ivanova N."/>
            <person name="Mikhailova N."/>
            <person name="Held B."/>
            <person name="Detter J.C."/>
            <person name="Tapia R."/>
            <person name="Han C."/>
            <person name="Land M."/>
            <person name="Hauser L."/>
            <person name="Markowitz V."/>
            <person name="Cheng J.-F."/>
            <person name="Hugenholtz P."/>
            <person name="Woyke T."/>
            <person name="Wu D."/>
            <person name="Tindall B."/>
            <person name="Brambilla E."/>
            <person name="Klenk H.-P."/>
            <person name="Eisen J.A."/>
        </authorList>
    </citation>
    <scope>NUCLEOTIDE SEQUENCE [LARGE SCALE GENOMIC DNA]</scope>
    <source>
        <strain evidence="1">DSM 18603</strain>
    </source>
</reference>
<accession>H1Y3T9</accession>
<evidence type="ECO:0000313" key="1">
    <source>
        <dbReference type="EMBL" id="EHQ30351.1"/>
    </source>
</evidence>
<dbReference type="eggNOG" id="ENOG5033Z4D">
    <property type="taxonomic scope" value="Bacteria"/>
</dbReference>
<evidence type="ECO:0000313" key="2">
    <source>
        <dbReference type="Proteomes" id="UP000002774"/>
    </source>
</evidence>
<proteinExistence type="predicted"/>
<dbReference type="AlphaFoldDB" id="H1Y3T9"/>
<dbReference type="RefSeq" id="WP_008512010.1">
    <property type="nucleotide sequence ID" value="NZ_CM001403.1"/>
</dbReference>
<dbReference type="HOGENOM" id="CLU_1592728_0_0_10"/>
<name>H1Y3T9_9SPHI</name>
<gene>
    <name evidence="1" type="ORF">Mucpa_6295</name>
</gene>
<organism evidence="1 2">
    <name type="scientific">Mucilaginibacter paludis DSM 18603</name>
    <dbReference type="NCBI Taxonomy" id="714943"/>
    <lineage>
        <taxon>Bacteria</taxon>
        <taxon>Pseudomonadati</taxon>
        <taxon>Bacteroidota</taxon>
        <taxon>Sphingobacteriia</taxon>
        <taxon>Sphingobacteriales</taxon>
        <taxon>Sphingobacteriaceae</taxon>
        <taxon>Mucilaginibacter</taxon>
    </lineage>
</organism>
<protein>
    <submittedName>
        <fullName evidence="1">Uncharacterized protein</fullName>
    </submittedName>
</protein>
<keyword evidence="2" id="KW-1185">Reference proteome</keyword>
<dbReference type="OrthoDB" id="760454at2"/>